<reference evidence="2 3" key="1">
    <citation type="submission" date="2017-09" db="EMBL/GenBank/DDBJ databases">
        <authorList>
            <person name="Ehlers B."/>
            <person name="Leendertz F.H."/>
        </authorList>
    </citation>
    <scope>NUCLEOTIDE SEQUENCE [LARGE SCALE GENOMIC DNA]</scope>
    <source>
        <strain evidence="2 3">DSM 46844</strain>
    </source>
</reference>
<dbReference type="InterPro" id="IPR006311">
    <property type="entry name" value="TAT_signal"/>
</dbReference>
<dbReference type="EMBL" id="OBDO01000009">
    <property type="protein sequence ID" value="SNX98096.1"/>
    <property type="molecule type" value="Genomic_DNA"/>
</dbReference>
<proteinExistence type="predicted"/>
<gene>
    <name evidence="2" type="ORF">SAMN06893097_109176</name>
</gene>
<name>A0A285EJ84_9ACTN</name>
<evidence type="ECO:0000256" key="1">
    <source>
        <dbReference type="SAM" id="SignalP"/>
    </source>
</evidence>
<feature type="chain" id="PRO_5012176601" evidence="1">
    <location>
        <begin position="45"/>
        <end position="183"/>
    </location>
</feature>
<dbReference type="RefSeq" id="WP_097208026.1">
    <property type="nucleotide sequence ID" value="NZ_JACHXB010000001.1"/>
</dbReference>
<keyword evidence="1" id="KW-0732">Signal</keyword>
<sequence length="183" mass="19745">MPIIDFPATDVRPRGRTKRRLLQLPIAATAVLGAVALTAAPASAAQTCKPVTGSNLCLSINQRADGNFDVHVGIDVHMPLDKAQEYVDDEGDPFTVWIRGEDGKHDENLFSVPMTPGTLVATPESGLSADFDTVVAGRDLDEDRGGRDEIFAQVQLIDTDNGEEDKGEGSPFISHQIFGNWPF</sequence>
<accession>A0A285EJ84</accession>
<evidence type="ECO:0000313" key="3">
    <source>
        <dbReference type="Proteomes" id="UP000219514"/>
    </source>
</evidence>
<feature type="signal peptide" evidence="1">
    <location>
        <begin position="1"/>
        <end position="44"/>
    </location>
</feature>
<dbReference type="PROSITE" id="PS51318">
    <property type="entry name" value="TAT"/>
    <property type="match status" value="1"/>
</dbReference>
<dbReference type="AlphaFoldDB" id="A0A285EJ84"/>
<dbReference type="Proteomes" id="UP000219514">
    <property type="component" value="Unassembled WGS sequence"/>
</dbReference>
<keyword evidence="3" id="KW-1185">Reference proteome</keyword>
<protein>
    <submittedName>
        <fullName evidence="2">Uncharacterized protein</fullName>
    </submittedName>
</protein>
<evidence type="ECO:0000313" key="2">
    <source>
        <dbReference type="EMBL" id="SNX98096.1"/>
    </source>
</evidence>
<organism evidence="2 3">
    <name type="scientific">Geodermatophilus sabuli</name>
    <dbReference type="NCBI Taxonomy" id="1564158"/>
    <lineage>
        <taxon>Bacteria</taxon>
        <taxon>Bacillati</taxon>
        <taxon>Actinomycetota</taxon>
        <taxon>Actinomycetes</taxon>
        <taxon>Geodermatophilales</taxon>
        <taxon>Geodermatophilaceae</taxon>
        <taxon>Geodermatophilus</taxon>
    </lineage>
</organism>
<dbReference type="OrthoDB" id="3697062at2"/>